<reference evidence="19" key="1">
    <citation type="submission" date="2020-09" db="EMBL/GenBank/DDBJ databases">
        <title>Iningainema tapete sp. nov. (Scytonemataceae, Cyanobacteria) from greenhouses in central Florida (USA) produces two types of nodularin with biosynthetic potential for microcystin-LR and anabaenopeptins.</title>
        <authorList>
            <person name="Berthold D.E."/>
            <person name="Lefler F.W."/>
            <person name="Huang I.-S."/>
            <person name="Abdulla H."/>
            <person name="Zimba P.V."/>
            <person name="Laughinghouse H.D. IV."/>
        </authorList>
    </citation>
    <scope>NUCLEOTIDE SEQUENCE</scope>
    <source>
        <strain evidence="19">BLCCT55</strain>
    </source>
</reference>
<feature type="region of interest" description="Disordered" evidence="15">
    <location>
        <begin position="191"/>
        <end position="253"/>
    </location>
</feature>
<evidence type="ECO:0000256" key="11">
    <source>
        <dbReference type="ARBA" id="ARBA00023136"/>
    </source>
</evidence>
<dbReference type="SUPFAM" id="SSF56935">
    <property type="entry name" value="Porins"/>
    <property type="match status" value="1"/>
</dbReference>
<dbReference type="InterPro" id="IPR000531">
    <property type="entry name" value="Beta-barrel_TonB"/>
</dbReference>
<evidence type="ECO:0000256" key="6">
    <source>
        <dbReference type="ARBA" id="ARBA00022692"/>
    </source>
</evidence>
<dbReference type="GO" id="GO:0015891">
    <property type="term" value="P:siderophore transport"/>
    <property type="evidence" value="ECO:0007669"/>
    <property type="project" value="InterPro"/>
</dbReference>
<comment type="similarity">
    <text evidence="2 13 14">Belongs to the TonB-dependent receptor family.</text>
</comment>
<feature type="domain" description="TonB-dependent receptor plug" evidence="17">
    <location>
        <begin position="251"/>
        <end position="352"/>
    </location>
</feature>
<dbReference type="GO" id="GO:0009279">
    <property type="term" value="C:cell outer membrane"/>
    <property type="evidence" value="ECO:0007669"/>
    <property type="project" value="UniProtKB-SubCell"/>
</dbReference>
<evidence type="ECO:0000259" key="18">
    <source>
        <dbReference type="Pfam" id="PF11741"/>
    </source>
</evidence>
<dbReference type="NCBIfam" id="TIGR01783">
    <property type="entry name" value="TonB-siderophor"/>
    <property type="match status" value="1"/>
</dbReference>
<dbReference type="EMBL" id="JACXAE010000085">
    <property type="protein sequence ID" value="MBD2775785.1"/>
    <property type="molecule type" value="Genomic_DNA"/>
</dbReference>
<evidence type="ECO:0000256" key="4">
    <source>
        <dbReference type="ARBA" id="ARBA00022452"/>
    </source>
</evidence>
<evidence type="ECO:0000256" key="7">
    <source>
        <dbReference type="ARBA" id="ARBA00022729"/>
    </source>
</evidence>
<evidence type="ECO:0000256" key="15">
    <source>
        <dbReference type="SAM" id="MobiDB-lite"/>
    </source>
</evidence>
<sequence length="890" mass="98611">MKLNQLLSVLLLTSLPTVLHTTLAKSEEIAIQGDHLSTKVSATSQPVAPTKVIPRLSEVARPITSAQILAQSPPTKAQVIQITSVKANPTAKGVEVILQTSVGEQLQVTNRSSGNSFIADIPNAQLRLPSGETFIFRSEKPLPGITEIIVINLDANTVRVTVTGEALLPTVELFDSPNEGLIFSVATAAFTQQPQQPQPSQKPAPSKPESETQPDKPSSSGDEPIELVVTGEQDGYRTPDATTPTKTDTPLRDIPQSIQVIPQQVIKDQQVTRVGDALRNVSGVQQPANTSRSHFDIFFIRGFSSVNEGVLRNGLRDRTNTRIGSEVANLERIEVLKGPSAALYGQGGLGGTINLITKQPLQDPFYSVEAFVGNFDFYRGAIDFSGPLNSDKTLLYRLNAAGESSGSFVDFVESQTYFVAPVLTWLISDKTKLTFEAEYVNSPKRDEWGLPAEGTVLPNPNGKIPLNRYVGEPTEEDNRSAFRVGYNLEHRFSKNWQVRNAFRASFFRNTAETNFPASLRPDKRTLQRNSIKTLAAPTDIYTLDSYIVGKFNTGSIQHQIVAGFDLFRELNSTNLETRTSTIDIFNPAVRTFASTISRQDNKFTRDALGLYIQDQITLFENLKLLLGGRFDIISEKYEDFIPITRPEKFRQNEAFSPRVGIVYQPIKPISLYASYNRSFTQVTGTTFDTTLFEPERGTQYEVGIKADLNDKISATLAFYDITRSNVLITNPSDTRFSLQVGEQKSRGIELDIGGEILPDLNIIASYAYTDAYVSKEPLRPQLVDNTLNNVPKHSASLWTTYEIQTGSFQGLGFGLGFYYVGDRQGDIANSFEIPNYVRTDAAIFYKRNNFRAAVNIKNLFDITYFESVTNNLRVYPGAPVTVQGTIAWEF</sequence>
<feature type="domain" description="AMIN" evidence="18">
    <location>
        <begin position="85"/>
        <end position="170"/>
    </location>
</feature>
<proteinExistence type="inferred from homology"/>
<feature type="domain" description="TonB-dependent receptor-like beta-barrel" evidence="16">
    <location>
        <begin position="425"/>
        <end position="859"/>
    </location>
</feature>
<dbReference type="Pfam" id="PF11741">
    <property type="entry name" value="AMIN"/>
    <property type="match status" value="1"/>
</dbReference>
<dbReference type="Gene3D" id="2.170.130.10">
    <property type="entry name" value="TonB-dependent receptor, plug domain"/>
    <property type="match status" value="1"/>
</dbReference>
<dbReference type="InterPro" id="IPR021731">
    <property type="entry name" value="AMIN_dom"/>
</dbReference>
<evidence type="ECO:0000256" key="8">
    <source>
        <dbReference type="ARBA" id="ARBA00023004"/>
    </source>
</evidence>
<dbReference type="FunFam" id="2.40.170.20:FF:000005">
    <property type="entry name" value="TonB-dependent siderophore receptor"/>
    <property type="match status" value="1"/>
</dbReference>
<protein>
    <submittedName>
        <fullName evidence="19">TonB-dependent receptor</fullName>
    </submittedName>
</protein>
<evidence type="ECO:0000256" key="2">
    <source>
        <dbReference type="ARBA" id="ARBA00009810"/>
    </source>
</evidence>
<evidence type="ECO:0000256" key="3">
    <source>
        <dbReference type="ARBA" id="ARBA00022448"/>
    </source>
</evidence>
<dbReference type="FunFam" id="2.170.130.10:FF:000001">
    <property type="entry name" value="Catecholate siderophore TonB-dependent receptor"/>
    <property type="match status" value="1"/>
</dbReference>
<evidence type="ECO:0000256" key="14">
    <source>
        <dbReference type="RuleBase" id="RU003357"/>
    </source>
</evidence>
<keyword evidence="7" id="KW-0732">Signal</keyword>
<evidence type="ECO:0000256" key="13">
    <source>
        <dbReference type="PROSITE-ProRule" id="PRU01360"/>
    </source>
</evidence>
<dbReference type="PANTHER" id="PTHR32552:SF68">
    <property type="entry name" value="FERRICHROME OUTER MEMBRANE TRANSPORTER_PHAGE RECEPTOR"/>
    <property type="match status" value="1"/>
</dbReference>
<evidence type="ECO:0000259" key="16">
    <source>
        <dbReference type="Pfam" id="PF00593"/>
    </source>
</evidence>
<comment type="subcellular location">
    <subcellularLocation>
        <location evidence="1 13">Cell outer membrane</location>
        <topology evidence="1 13">Multi-pass membrane protein</topology>
    </subcellularLocation>
</comment>
<evidence type="ECO:0000256" key="5">
    <source>
        <dbReference type="ARBA" id="ARBA00022496"/>
    </source>
</evidence>
<keyword evidence="5" id="KW-0410">Iron transport</keyword>
<dbReference type="InterPro" id="IPR036942">
    <property type="entry name" value="Beta-barrel_TonB_sf"/>
</dbReference>
<evidence type="ECO:0000256" key="9">
    <source>
        <dbReference type="ARBA" id="ARBA00023065"/>
    </source>
</evidence>
<dbReference type="Proteomes" id="UP000629098">
    <property type="component" value="Unassembled WGS sequence"/>
</dbReference>
<keyword evidence="11 13" id="KW-0472">Membrane</keyword>
<feature type="compositionally biased region" description="Pro residues" evidence="15">
    <location>
        <begin position="196"/>
        <end position="206"/>
    </location>
</feature>
<keyword evidence="6 13" id="KW-0812">Transmembrane</keyword>
<dbReference type="PANTHER" id="PTHR32552">
    <property type="entry name" value="FERRICHROME IRON RECEPTOR-RELATED"/>
    <property type="match status" value="1"/>
</dbReference>
<dbReference type="GO" id="GO:0015344">
    <property type="term" value="F:siderophore uptake transmembrane transporter activity"/>
    <property type="evidence" value="ECO:0007669"/>
    <property type="project" value="TreeGrafter"/>
</dbReference>
<dbReference type="AlphaFoldDB" id="A0A8J7CG27"/>
<comment type="caution">
    <text evidence="19">The sequence shown here is derived from an EMBL/GenBank/DDBJ whole genome shotgun (WGS) entry which is preliminary data.</text>
</comment>
<dbReference type="CDD" id="cd01347">
    <property type="entry name" value="ligand_gated_channel"/>
    <property type="match status" value="1"/>
</dbReference>
<keyword evidence="4 13" id="KW-1134">Transmembrane beta strand</keyword>
<dbReference type="InterPro" id="IPR039426">
    <property type="entry name" value="TonB-dep_rcpt-like"/>
</dbReference>
<keyword evidence="8" id="KW-0408">Iron</keyword>
<keyword evidence="19" id="KW-0675">Receptor</keyword>
<dbReference type="Gene3D" id="2.40.170.20">
    <property type="entry name" value="TonB-dependent receptor, beta-barrel domain"/>
    <property type="match status" value="1"/>
</dbReference>
<feature type="compositionally biased region" description="Low complexity" evidence="15">
    <location>
        <begin position="238"/>
        <end position="253"/>
    </location>
</feature>
<keyword evidence="3 13" id="KW-0813">Transport</keyword>
<accession>A0A8J7CG27</accession>
<keyword evidence="12 13" id="KW-0998">Cell outer membrane</keyword>
<organism evidence="19 20">
    <name type="scientific">Iningainema tapete BLCC-T55</name>
    <dbReference type="NCBI Taxonomy" id="2748662"/>
    <lineage>
        <taxon>Bacteria</taxon>
        <taxon>Bacillati</taxon>
        <taxon>Cyanobacteriota</taxon>
        <taxon>Cyanophyceae</taxon>
        <taxon>Nostocales</taxon>
        <taxon>Scytonemataceae</taxon>
        <taxon>Iningainema tapete</taxon>
    </lineage>
</organism>
<name>A0A8J7CG27_9CYAN</name>
<evidence type="ECO:0000313" key="20">
    <source>
        <dbReference type="Proteomes" id="UP000629098"/>
    </source>
</evidence>
<dbReference type="RefSeq" id="WP_190834684.1">
    <property type="nucleotide sequence ID" value="NZ_CAWPPI010000085.1"/>
</dbReference>
<evidence type="ECO:0000256" key="12">
    <source>
        <dbReference type="ARBA" id="ARBA00023237"/>
    </source>
</evidence>
<evidence type="ECO:0000256" key="10">
    <source>
        <dbReference type="ARBA" id="ARBA00023077"/>
    </source>
</evidence>
<dbReference type="InterPro" id="IPR012910">
    <property type="entry name" value="Plug_dom"/>
</dbReference>
<dbReference type="InterPro" id="IPR037066">
    <property type="entry name" value="Plug_dom_sf"/>
</dbReference>
<dbReference type="Pfam" id="PF07715">
    <property type="entry name" value="Plug"/>
    <property type="match status" value="1"/>
</dbReference>
<keyword evidence="20" id="KW-1185">Reference proteome</keyword>
<evidence type="ECO:0000256" key="1">
    <source>
        <dbReference type="ARBA" id="ARBA00004571"/>
    </source>
</evidence>
<keyword evidence="9" id="KW-0406">Ion transport</keyword>
<dbReference type="InterPro" id="IPR010105">
    <property type="entry name" value="TonB_sidphr_rcpt"/>
</dbReference>
<evidence type="ECO:0000313" key="19">
    <source>
        <dbReference type="EMBL" id="MBD2775785.1"/>
    </source>
</evidence>
<dbReference type="PROSITE" id="PS52016">
    <property type="entry name" value="TONB_DEPENDENT_REC_3"/>
    <property type="match status" value="1"/>
</dbReference>
<dbReference type="GO" id="GO:0038023">
    <property type="term" value="F:signaling receptor activity"/>
    <property type="evidence" value="ECO:0007669"/>
    <property type="project" value="InterPro"/>
</dbReference>
<gene>
    <name evidence="19" type="ORF">ICL16_27930</name>
</gene>
<dbReference type="Pfam" id="PF00593">
    <property type="entry name" value="TonB_dep_Rec_b-barrel"/>
    <property type="match status" value="1"/>
</dbReference>
<keyword evidence="10 14" id="KW-0798">TonB box</keyword>
<evidence type="ECO:0000259" key="17">
    <source>
        <dbReference type="Pfam" id="PF07715"/>
    </source>
</evidence>